<dbReference type="InterPro" id="IPR000863">
    <property type="entry name" value="Sulfotransferase_dom"/>
</dbReference>
<comment type="similarity">
    <text evidence="1 3">Belongs to the sulfotransferase 1 family.</text>
</comment>
<evidence type="ECO:0000259" key="4">
    <source>
        <dbReference type="Pfam" id="PF00685"/>
    </source>
</evidence>
<proteinExistence type="inferred from homology"/>
<keyword evidence="2 3" id="KW-0808">Transferase</keyword>
<evidence type="ECO:0000256" key="3">
    <source>
        <dbReference type="RuleBase" id="RU361155"/>
    </source>
</evidence>
<dbReference type="GO" id="GO:0008146">
    <property type="term" value="F:sulfotransferase activity"/>
    <property type="evidence" value="ECO:0007669"/>
    <property type="project" value="InterPro"/>
</dbReference>
<protein>
    <recommendedName>
        <fullName evidence="3">Sulfotransferase</fullName>
        <ecNumber evidence="3">2.8.2.-</ecNumber>
    </recommendedName>
</protein>
<reference evidence="5" key="1">
    <citation type="submission" date="2015-06" db="UniProtKB">
        <authorList>
            <consortium name="EnsemblPlants"/>
        </authorList>
    </citation>
    <scope>IDENTIFICATION</scope>
</reference>
<accession>R7WB76</accession>
<evidence type="ECO:0000256" key="1">
    <source>
        <dbReference type="ARBA" id="ARBA00005771"/>
    </source>
</evidence>
<dbReference type="EC" id="2.8.2.-" evidence="3"/>
<dbReference type="Gene3D" id="3.40.50.300">
    <property type="entry name" value="P-loop containing nucleotide triphosphate hydrolases"/>
    <property type="match status" value="1"/>
</dbReference>
<organism evidence="5">
    <name type="scientific">Aegilops tauschii</name>
    <name type="common">Tausch's goatgrass</name>
    <name type="synonym">Aegilops squarrosa</name>
    <dbReference type="NCBI Taxonomy" id="37682"/>
    <lineage>
        <taxon>Eukaryota</taxon>
        <taxon>Viridiplantae</taxon>
        <taxon>Streptophyta</taxon>
        <taxon>Embryophyta</taxon>
        <taxon>Tracheophyta</taxon>
        <taxon>Spermatophyta</taxon>
        <taxon>Magnoliopsida</taxon>
        <taxon>Liliopsida</taxon>
        <taxon>Poales</taxon>
        <taxon>Poaceae</taxon>
        <taxon>BOP clade</taxon>
        <taxon>Pooideae</taxon>
        <taxon>Triticodae</taxon>
        <taxon>Triticeae</taxon>
        <taxon>Triticinae</taxon>
        <taxon>Aegilops</taxon>
    </lineage>
</organism>
<dbReference type="PANTHER" id="PTHR11783">
    <property type="entry name" value="SULFOTRANSFERASE SULT"/>
    <property type="match status" value="1"/>
</dbReference>
<dbReference type="EnsemblPlants" id="EMT19591">
    <property type="protein sequence ID" value="EMT19591"/>
    <property type="gene ID" value="F775_16193"/>
</dbReference>
<evidence type="ECO:0000256" key="2">
    <source>
        <dbReference type="ARBA" id="ARBA00022679"/>
    </source>
</evidence>
<evidence type="ECO:0000313" key="5">
    <source>
        <dbReference type="EnsemblPlants" id="EMT19591"/>
    </source>
</evidence>
<dbReference type="InterPro" id="IPR027417">
    <property type="entry name" value="P-loop_NTPase"/>
</dbReference>
<name>R7WB76_AEGTA</name>
<dbReference type="SUPFAM" id="SSF52540">
    <property type="entry name" value="P-loop containing nucleoside triphosphate hydrolases"/>
    <property type="match status" value="1"/>
</dbReference>
<feature type="domain" description="Sulfotransferase" evidence="4">
    <location>
        <begin position="88"/>
        <end position="338"/>
    </location>
</feature>
<sequence>MAAPVDTSFCLVGPVPFKDVHQDDDDHAMPQAEDADVHEDDEDDHVIITSPGLPLRLHQGVWLFDDLRPASISVQRRFVLRPGDVLLPPKCGTTWLKALAFATMARAAYPVSDANHPLRRLNPHECVPFMEALFSEGQKAKLEALPSPRLLQTHMHHSMLPHSLAGTPDCKLVFICREPKDMLVSSWHLYRSTRGVTLSFSDMFELACEGKIAYGLLWDQLLGYWNASKAAPERVMFLRYEQMMADPVSTVRELARFLGVPFTPAEEAAGVPADIAEMCSIGAMRGLDANRRGSTGTMPIQFRHETFFRKGVVGDWVNHMTPEMARRIDAILEEKLRALPESHPTPTARAVGIALICRRDMPMPTAPVGIGPSATYSSAPPGGPSG</sequence>
<dbReference type="Pfam" id="PF00685">
    <property type="entry name" value="Sulfotransfer_1"/>
    <property type="match status" value="1"/>
</dbReference>
<dbReference type="AlphaFoldDB" id="R7WB76"/>